<sequence length="1526" mass="168564">MNKIFSYRSKPRGVCSVLVASNAAQSVVNSPALNAAHELYGVLHFAHKFSISGTLGIPGSGELFRVPRYWNISSEAGAATNADPEQSSATLSPEPKAQLKKSVLDQLLQFTGEAPTTNEQKSLTMENTHVDPKQKHESPSHGSRASSEMQHENSRHDVAVLKRPFSAINAYEEEEKTNVESSREKCARLDGGVTKMVSRESHKLNDISKNITATPTSNKLQSPRTSRETKSSSSSTDVPVFENKIRDKFSYRGYDERKESPSGYWRGSGVGRGVSGGRGSSAGRGMLDKFSRQPFGHKGHPWDSETDNVKNVQDFDGRSQLPMGHEGLPKFSKDYGHGLKNLGRDFEQGSKRKFGFEEDAQQFNRAGLQESSLERNESFSRRGHDQNNQFDPRPVSSATRGRGDSMDVDMRSLGGEVPQLCSKRDKNFRQFGHEKMQHFNNEQDRQLSSRGGHKPFINTEYELQQFGRGSQKESCDRGQNSRLFGREGESHFDNKVNDVPDVDRGGKRQFGNRERETFGRGGHWKFGGGGKQQLDNKERDFQPFGRGDQRPFDDKEKDFQPFGRGGQRPFGDREQELQSFGRGGQRPFDDREQELQPFGRGGQRPLGDREQELQPFGRGGQRPFDDREQELQPFGRGGQRPFDDREQELQPFGRGDQRSFGDKEQDFQPFGRGGQRPFGDREKELQPFGRGGQCSFGDREEDLQPFGRGGQRSFGDKEQDFQPFGRGSQRPFGDEEQDFQPFGRGGQRPFGDEDFPPFCRGGKTHFDGREPELPAFGRGGKQFGEKRQDLPPFGRGGKQFGCRDQDLPQFGRGGETQFGNREQDVSSFGRGSNQRFGKKEQDWPPFGREDDQLYESRERGLPSFGREGNQTVENRDQDLRSFGRGGNQTVGNRDKDLPPFGREGNQTVGNRDQDLPPFGRGGNQTVGNRDQDLPPFGRGGNQTVGNRDQDLPPFGRGGQRLPCSGFDGKEQNLVANESRTLRGIGNEMLPFGGKNQKPVGVETDVQPFNGVRRLAEDQSNDSFSFGPDQQVGPKSWAGKPLSRGAGEHLVPDNGAMANNDQNKRFKNDEPAFGLRGWQEFGQNEGQRQFHYENYDQPMGRGGQLKYGEGNEMRHRSGVQASVLKKPEIFGHESDTMLDKNSETNSAQAFAKIDQQSGSALVKQQFGRDSSQSRLTATTVNATQDPQRIEDKSLQAFGTVGDISAQGRSLSSCVDRFETSGTVEHQSTIQELLEREHASLCGTEGGTNAPLEGGTNGKNNYAAEVQKLGSSDTNVALNGTLAESQIELKPLSKQHNRNVSAPSSNPTSSGDHNIARRPPPTCAPPAVQQPLSAAPESFWPSAGPPPPTGPATGLAASLNASTSISSDFSMASALQALETFAPYLSHLSSALGALIAVTRNRGTDTLEACKFLVHEDHVNLINLCLADVDSQLKYIPPAHRGKVRADIRLGERLLEHARERVFKSTQKSDVAASSLDTWPPANMSANDAQSFSGGPRNLPTEGHNNTEGPRTSTDSRIHNAVLSAIMK</sequence>
<feature type="region of interest" description="Disordered" evidence="1">
    <location>
        <begin position="256"/>
        <end position="332"/>
    </location>
</feature>
<feature type="region of interest" description="Disordered" evidence="1">
    <location>
        <begin position="1017"/>
        <end position="1067"/>
    </location>
</feature>
<feature type="compositionally biased region" description="Gly residues" evidence="1">
    <location>
        <begin position="266"/>
        <end position="282"/>
    </location>
</feature>
<feature type="compositionally biased region" description="Polar residues" evidence="1">
    <location>
        <begin position="1296"/>
        <end position="1310"/>
    </location>
</feature>
<dbReference type="Proteomes" id="UP000694843">
    <property type="component" value="Unplaced"/>
</dbReference>
<feature type="region of interest" description="Disordered" evidence="1">
    <location>
        <begin position="360"/>
        <end position="421"/>
    </location>
</feature>
<feature type="compositionally biased region" description="Polar residues" evidence="1">
    <location>
        <begin position="817"/>
        <end position="835"/>
    </location>
</feature>
<organism evidence="2 3">
    <name type="scientific">Hyalella azteca</name>
    <name type="common">Amphipod</name>
    <dbReference type="NCBI Taxonomy" id="294128"/>
    <lineage>
        <taxon>Eukaryota</taxon>
        <taxon>Metazoa</taxon>
        <taxon>Ecdysozoa</taxon>
        <taxon>Arthropoda</taxon>
        <taxon>Crustacea</taxon>
        <taxon>Multicrustacea</taxon>
        <taxon>Malacostraca</taxon>
        <taxon>Eumalacostraca</taxon>
        <taxon>Peracarida</taxon>
        <taxon>Amphipoda</taxon>
        <taxon>Senticaudata</taxon>
        <taxon>Talitrida</taxon>
        <taxon>Talitroidea</taxon>
        <taxon>Hyalellidae</taxon>
        <taxon>Hyalella</taxon>
    </lineage>
</organism>
<proteinExistence type="predicted"/>
<feature type="compositionally biased region" description="Polar residues" evidence="1">
    <location>
        <begin position="207"/>
        <end position="221"/>
    </location>
</feature>
<evidence type="ECO:0000313" key="3">
    <source>
        <dbReference type="RefSeq" id="XP_047738855.1"/>
    </source>
</evidence>
<reference evidence="3" key="1">
    <citation type="submission" date="2025-08" db="UniProtKB">
        <authorList>
            <consortium name="RefSeq"/>
        </authorList>
    </citation>
    <scope>IDENTIFICATION</scope>
    <source>
        <tissue evidence="3">Whole organism</tissue>
    </source>
</reference>
<feature type="region of interest" description="Disordered" evidence="1">
    <location>
        <begin position="201"/>
        <end position="238"/>
    </location>
</feature>
<feature type="compositionally biased region" description="Basic and acidic residues" evidence="1">
    <location>
        <begin position="372"/>
        <end position="385"/>
    </location>
</feature>
<protein>
    <submittedName>
        <fullName evidence="3">Uncharacterized protein LOC108666566 isoform X3</fullName>
    </submittedName>
</protein>
<feature type="region of interest" description="Disordered" evidence="1">
    <location>
        <begin position="1287"/>
        <end position="1353"/>
    </location>
</feature>
<gene>
    <name evidence="3" type="primary">LOC108666566</name>
</gene>
<name>A0A979FRQ8_HYAAZ</name>
<feature type="region of interest" description="Disordered" evidence="1">
    <location>
        <begin position="1472"/>
        <end position="1517"/>
    </location>
</feature>
<keyword evidence="2" id="KW-1185">Reference proteome</keyword>
<feature type="compositionally biased region" description="Polar residues" evidence="1">
    <location>
        <begin position="1482"/>
        <end position="1491"/>
    </location>
</feature>
<feature type="compositionally biased region" description="Basic and acidic residues" evidence="1">
    <location>
        <begin position="128"/>
        <end position="139"/>
    </location>
</feature>
<feature type="region of interest" description="Disordered" evidence="1">
    <location>
        <begin position="113"/>
        <end position="156"/>
    </location>
</feature>
<feature type="region of interest" description="Disordered" evidence="1">
    <location>
        <begin position="465"/>
        <end position="972"/>
    </location>
</feature>
<dbReference type="RefSeq" id="XP_047738855.1">
    <property type="nucleotide sequence ID" value="XM_047882899.1"/>
</dbReference>
<feature type="compositionally biased region" description="Gly residues" evidence="1">
    <location>
        <begin position="519"/>
        <end position="531"/>
    </location>
</feature>
<evidence type="ECO:0000256" key="1">
    <source>
        <dbReference type="SAM" id="MobiDB-lite"/>
    </source>
</evidence>
<dbReference type="GeneID" id="108666566"/>
<evidence type="ECO:0000313" key="2">
    <source>
        <dbReference type="Proteomes" id="UP000694843"/>
    </source>
</evidence>
<feature type="compositionally biased region" description="Polar residues" evidence="1">
    <location>
        <begin position="114"/>
        <end position="127"/>
    </location>
</feature>
<accession>A0A979FRQ8</accession>
<feature type="compositionally biased region" description="Polar residues" evidence="1">
    <location>
        <begin position="1501"/>
        <end position="1513"/>
    </location>
</feature>
<feature type="compositionally biased region" description="Basic and acidic residues" evidence="1">
    <location>
        <begin position="401"/>
        <end position="410"/>
    </location>
</feature>
<feature type="compositionally biased region" description="Basic and acidic residues" evidence="1">
    <location>
        <begin position="837"/>
        <end position="860"/>
    </location>
</feature>
<feature type="compositionally biased region" description="Basic and acidic residues" evidence="1">
    <location>
        <begin position="534"/>
        <end position="559"/>
    </location>
</feature>
<feature type="compositionally biased region" description="Basic and acidic residues" evidence="1">
    <location>
        <begin position="655"/>
        <end position="666"/>
    </location>
</feature>
<feature type="compositionally biased region" description="Basic and acidic residues" evidence="1">
    <location>
        <begin position="484"/>
        <end position="518"/>
    </location>
</feature>